<evidence type="ECO:0000259" key="1">
    <source>
        <dbReference type="PROSITE" id="PS51752"/>
    </source>
</evidence>
<dbReference type="InterPro" id="IPR036404">
    <property type="entry name" value="Jacalin-like_lectin_dom_sf"/>
</dbReference>
<evidence type="ECO:0000313" key="2">
    <source>
        <dbReference type="EMBL" id="CCK70454.1"/>
    </source>
</evidence>
<dbReference type="KEGG" id="kng:KNAG_0E01920"/>
<dbReference type="PROSITE" id="PS51752">
    <property type="entry name" value="JACALIN_LECTIN"/>
    <property type="match status" value="1"/>
</dbReference>
<accession>J7S6L0</accession>
<reference evidence="3" key="2">
    <citation type="submission" date="2012-08" db="EMBL/GenBank/DDBJ databases">
        <title>Genome sequence of Kazachstania naganishii.</title>
        <authorList>
            <person name="Gordon J.L."/>
            <person name="Armisen D."/>
            <person name="Proux-Wera E."/>
            <person name="OhEigeartaigh S.S."/>
            <person name="Byrne K.P."/>
            <person name="Wolfe K.H."/>
        </authorList>
    </citation>
    <scope>NUCLEOTIDE SEQUENCE [LARGE SCALE GENOMIC DNA]</scope>
    <source>
        <strain evidence="3">ATCC MYA-139 / BCRC 22969 / CBS 8797 / CCRC 22969 / KCTC 17520 / NBRC 10181 / NCYC 3082</strain>
    </source>
</reference>
<dbReference type="OrthoDB" id="74460at2759"/>
<dbReference type="InterPro" id="IPR001229">
    <property type="entry name" value="Jacalin-like_lectin_dom"/>
</dbReference>
<dbReference type="AlphaFoldDB" id="J7S6L0"/>
<dbReference type="HOGENOM" id="CLU_009601_2_1_1"/>
<dbReference type="OMA" id="MFRNNFG"/>
<evidence type="ECO:0000313" key="3">
    <source>
        <dbReference type="Proteomes" id="UP000006310"/>
    </source>
</evidence>
<dbReference type="SUPFAM" id="SSF51101">
    <property type="entry name" value="Mannose-binding lectins"/>
    <property type="match status" value="1"/>
</dbReference>
<reference evidence="2 3" key="1">
    <citation type="journal article" date="2011" name="Proc. Natl. Acad. Sci. U.S.A.">
        <title>Evolutionary erosion of yeast sex chromosomes by mating-type switching accidents.</title>
        <authorList>
            <person name="Gordon J.L."/>
            <person name="Armisen D."/>
            <person name="Proux-Wera E."/>
            <person name="Oheigeartaigh S.S."/>
            <person name="Byrne K.P."/>
            <person name="Wolfe K.H."/>
        </authorList>
    </citation>
    <scope>NUCLEOTIDE SEQUENCE [LARGE SCALE GENOMIC DNA]</scope>
    <source>
        <strain evidence="3">ATCC MYA-139 / BCRC 22969 / CBS 8797 / CCRC 22969 / KCTC 17520 / NBRC 10181 / NCYC 3082</strain>
    </source>
</reference>
<organism evidence="2 3">
    <name type="scientific">Huiozyma naganishii (strain ATCC MYA-139 / BCRC 22969 / CBS 8797 / KCTC 17520 / NBRC 10181 / NCYC 3082 / Yp74L-3)</name>
    <name type="common">Yeast</name>
    <name type="synonym">Kazachstania naganishii</name>
    <dbReference type="NCBI Taxonomy" id="1071383"/>
    <lineage>
        <taxon>Eukaryota</taxon>
        <taxon>Fungi</taxon>
        <taxon>Dikarya</taxon>
        <taxon>Ascomycota</taxon>
        <taxon>Saccharomycotina</taxon>
        <taxon>Saccharomycetes</taxon>
        <taxon>Saccharomycetales</taxon>
        <taxon>Saccharomycetaceae</taxon>
        <taxon>Huiozyma</taxon>
    </lineage>
</organism>
<dbReference type="Gene3D" id="2.100.10.30">
    <property type="entry name" value="Jacalin-like lectin domain"/>
    <property type="match status" value="1"/>
</dbReference>
<gene>
    <name evidence="2" type="primary">KNAG0E01920</name>
    <name evidence="2" type="ordered locus">KNAG_0E01920</name>
</gene>
<dbReference type="InterPro" id="IPR021917">
    <property type="entry name" value="Unchr_Zn-peptidase-like"/>
</dbReference>
<dbReference type="GeneID" id="34526154"/>
<dbReference type="RefSeq" id="XP_022464700.1">
    <property type="nucleotide sequence ID" value="XM_022608178.1"/>
</dbReference>
<dbReference type="eggNOG" id="KOG4525">
    <property type="taxonomic scope" value="Eukaryota"/>
</dbReference>
<sequence>MGSSGIEFFNLKEKEHVVSPCVIIHGKCSQKSANAQHIQVQHPQLPTLNFPINANIFKATVLLSPGENRLVFVTDTGASKIITCVYTPMLQNKPVHLCLIVAKDSPLKFDSPASQIRKEGGNGIDLAIRKLRIGARIMQAFTNEQMLRNGFGQRTFNFVEEYALDTQFKTKTEMRNTVKIHVLNSDRSLKEIRDANVAQQNPKGNNTGALFSWAFEALDKYGGPFAQKESPIQAACIYLDTHWDGNMILGHAALGGGSDNVKLAIFGSHGLYSWPTCIEEIVPYFLDDTKSSTQEVANDCNECGSHWECLTVTLGAFMHEIGHSFGSPHQVDGVMLRDYTRLNRSFLTKEAYSTRTNSHGAPSPIFPKEECGWNRMDLLRYLFHPSFAKDTDYYDHGFFRPSTNGNFKFSRPTFYALGNDMCRIYSQTGIYCIEVVAEDLARGFIEYLPKSLGGTGLEKEVYISLDELRGLMPPDWQKKHGNDFKLRVLAANAPDLWIENLPESIRIKPISMAQYGFGSEVNGMKSELLGSSNRGTETGIVPVDVRKVIAVRVYHGAALDGIRFFMQNAGSPSSSKEPPVPPRTYLAKMKESIKTSKHNSETSDSSVLFGVQTPDYTDIVLEPNEIIAGFNVRYGAWVDAIQIITSHGRMTDVLGKTGGGGPSELKPPSGQVILGLFGTVGRWVDSIGIVYGTL</sequence>
<feature type="domain" description="Jacalin-type lectin" evidence="1">
    <location>
        <begin position="523"/>
        <end position="693"/>
    </location>
</feature>
<dbReference type="Pfam" id="PF01419">
    <property type="entry name" value="Jacalin"/>
    <property type="match status" value="1"/>
</dbReference>
<dbReference type="GO" id="GO:0005737">
    <property type="term" value="C:cytoplasm"/>
    <property type="evidence" value="ECO:0007669"/>
    <property type="project" value="TreeGrafter"/>
</dbReference>
<dbReference type="PANTHER" id="PTHR21054">
    <property type="entry name" value="ZINC METALLOPROTEINASE-RELATED"/>
    <property type="match status" value="1"/>
</dbReference>
<name>J7S6L0_HUIN7</name>
<protein>
    <recommendedName>
        <fullName evidence="1">Jacalin-type lectin domain-containing protein</fullName>
    </recommendedName>
</protein>
<proteinExistence type="predicted"/>
<dbReference type="InterPro" id="IPR053002">
    <property type="entry name" value="Metalloproteinase_M10B"/>
</dbReference>
<dbReference type="PANTHER" id="PTHR21054:SF2">
    <property type="entry name" value="MIP04191P"/>
    <property type="match status" value="1"/>
</dbReference>
<dbReference type="Proteomes" id="UP000006310">
    <property type="component" value="Chromosome 5"/>
</dbReference>
<dbReference type="Pfam" id="PF12044">
    <property type="entry name" value="Metallopep"/>
    <property type="match status" value="1"/>
</dbReference>
<dbReference type="EMBL" id="HE978318">
    <property type="protein sequence ID" value="CCK70454.1"/>
    <property type="molecule type" value="Genomic_DNA"/>
</dbReference>
<keyword evidence="3" id="KW-1185">Reference proteome</keyword>